<accession>A0A9P9DWN6</accession>
<proteinExistence type="predicted"/>
<evidence type="ECO:0000256" key="2">
    <source>
        <dbReference type="SAM" id="SignalP"/>
    </source>
</evidence>
<evidence type="ECO:0000313" key="4">
    <source>
        <dbReference type="Proteomes" id="UP000738349"/>
    </source>
</evidence>
<dbReference type="AlphaFoldDB" id="A0A9P9DWN6"/>
<sequence>MPPSLARLALAKSLALRFLVQALCNPLTHPSLLVSSGTCWFCKPPSELVMLPPRAPRRNMLSRVASYSWLSNRGVVHDSASPPPPPRSSSGHGTVLVNLHRSRCDAETSRHPIRLFRAVPTGESGEAEPG</sequence>
<name>A0A9P9DWN6_9HYPO</name>
<protein>
    <recommendedName>
        <fullName evidence="5">Secreted protein</fullName>
    </recommendedName>
</protein>
<feature type="region of interest" description="Disordered" evidence="1">
    <location>
        <begin position="75"/>
        <end position="95"/>
    </location>
</feature>
<organism evidence="3 4">
    <name type="scientific">Dactylonectria macrodidyma</name>
    <dbReference type="NCBI Taxonomy" id="307937"/>
    <lineage>
        <taxon>Eukaryota</taxon>
        <taxon>Fungi</taxon>
        <taxon>Dikarya</taxon>
        <taxon>Ascomycota</taxon>
        <taxon>Pezizomycotina</taxon>
        <taxon>Sordariomycetes</taxon>
        <taxon>Hypocreomycetidae</taxon>
        <taxon>Hypocreales</taxon>
        <taxon>Nectriaceae</taxon>
        <taxon>Dactylonectria</taxon>
    </lineage>
</organism>
<reference evidence="3" key="1">
    <citation type="journal article" date="2021" name="Nat. Commun.">
        <title>Genetic determinants of endophytism in the Arabidopsis root mycobiome.</title>
        <authorList>
            <person name="Mesny F."/>
            <person name="Miyauchi S."/>
            <person name="Thiergart T."/>
            <person name="Pickel B."/>
            <person name="Atanasova L."/>
            <person name="Karlsson M."/>
            <person name="Huettel B."/>
            <person name="Barry K.W."/>
            <person name="Haridas S."/>
            <person name="Chen C."/>
            <person name="Bauer D."/>
            <person name="Andreopoulos W."/>
            <person name="Pangilinan J."/>
            <person name="LaButti K."/>
            <person name="Riley R."/>
            <person name="Lipzen A."/>
            <person name="Clum A."/>
            <person name="Drula E."/>
            <person name="Henrissat B."/>
            <person name="Kohler A."/>
            <person name="Grigoriev I.V."/>
            <person name="Martin F.M."/>
            <person name="Hacquard S."/>
        </authorList>
    </citation>
    <scope>NUCLEOTIDE SEQUENCE</scope>
    <source>
        <strain evidence="3">MPI-CAGE-AT-0147</strain>
    </source>
</reference>
<keyword evidence="4" id="KW-1185">Reference proteome</keyword>
<evidence type="ECO:0000256" key="1">
    <source>
        <dbReference type="SAM" id="MobiDB-lite"/>
    </source>
</evidence>
<dbReference type="Proteomes" id="UP000738349">
    <property type="component" value="Unassembled WGS sequence"/>
</dbReference>
<dbReference type="EMBL" id="JAGMUV010000019">
    <property type="protein sequence ID" value="KAH7127644.1"/>
    <property type="molecule type" value="Genomic_DNA"/>
</dbReference>
<keyword evidence="2" id="KW-0732">Signal</keyword>
<evidence type="ECO:0000313" key="3">
    <source>
        <dbReference type="EMBL" id="KAH7127644.1"/>
    </source>
</evidence>
<comment type="caution">
    <text evidence="3">The sequence shown here is derived from an EMBL/GenBank/DDBJ whole genome shotgun (WGS) entry which is preliminary data.</text>
</comment>
<feature type="signal peptide" evidence="2">
    <location>
        <begin position="1"/>
        <end position="24"/>
    </location>
</feature>
<feature type="chain" id="PRO_5040501397" description="Secreted protein" evidence="2">
    <location>
        <begin position="25"/>
        <end position="130"/>
    </location>
</feature>
<gene>
    <name evidence="3" type="ORF">EDB81DRAFT_809700</name>
</gene>
<evidence type="ECO:0008006" key="5">
    <source>
        <dbReference type="Google" id="ProtNLM"/>
    </source>
</evidence>